<dbReference type="Proteomes" id="UP000249499">
    <property type="component" value="Plasmid unnamed1"/>
</dbReference>
<keyword evidence="1" id="KW-0175">Coiled coil</keyword>
<feature type="transmembrane region" description="Helical" evidence="2">
    <location>
        <begin position="33"/>
        <end position="53"/>
    </location>
</feature>
<dbReference type="PANTHER" id="PTHR32309">
    <property type="entry name" value="TYROSINE-PROTEIN KINASE"/>
    <property type="match status" value="1"/>
</dbReference>
<feature type="domain" description="Tyrosine-protein kinase G-rich" evidence="3">
    <location>
        <begin position="370"/>
        <end position="436"/>
    </location>
</feature>
<accession>A0AAF1KSX4</accession>
<dbReference type="InterPro" id="IPR032807">
    <property type="entry name" value="GNVR"/>
</dbReference>
<organism evidence="4 5">
    <name type="scientific">Rhizobium tumorigenes</name>
    <dbReference type="NCBI Taxonomy" id="2041385"/>
    <lineage>
        <taxon>Bacteria</taxon>
        <taxon>Pseudomonadati</taxon>
        <taxon>Pseudomonadota</taxon>
        <taxon>Alphaproteobacteria</taxon>
        <taxon>Hyphomicrobiales</taxon>
        <taxon>Rhizobiaceae</taxon>
        <taxon>Rhizobium/Agrobacterium group</taxon>
        <taxon>Rhizobium</taxon>
    </lineage>
</organism>
<feature type="transmembrane region" description="Helical" evidence="2">
    <location>
        <begin position="420"/>
        <end position="441"/>
    </location>
</feature>
<reference evidence="4 5" key="1">
    <citation type="journal article" date="2018" name="Sci. Rep.">
        <title>Rhizobium tumorigenes sp. nov., a novel plant tumorigenic bacterium isolated from cane gall tumors on thornless blackberry.</title>
        <authorList>
            <person name="Kuzmanovi N."/>
            <person name="Smalla K."/>
            <person name="Gronow S."/>
            <person name="PuBawska J."/>
        </authorList>
    </citation>
    <scope>NUCLEOTIDE SEQUENCE [LARGE SCALE GENOMIC DNA]</scope>
    <source>
        <strain evidence="4 5">1078</strain>
    </source>
</reference>
<evidence type="ECO:0000313" key="5">
    <source>
        <dbReference type="Proteomes" id="UP000249499"/>
    </source>
</evidence>
<dbReference type="InterPro" id="IPR027417">
    <property type="entry name" value="P-loop_NTPase"/>
</dbReference>
<dbReference type="Pfam" id="PF13807">
    <property type="entry name" value="GNVR"/>
    <property type="match status" value="1"/>
</dbReference>
<dbReference type="GO" id="GO:0004713">
    <property type="term" value="F:protein tyrosine kinase activity"/>
    <property type="evidence" value="ECO:0007669"/>
    <property type="project" value="TreeGrafter"/>
</dbReference>
<dbReference type="SUPFAM" id="SSF52540">
    <property type="entry name" value="P-loop containing nucleoside triphosphate hydrolases"/>
    <property type="match status" value="1"/>
</dbReference>
<dbReference type="RefSeq" id="WP_111221516.1">
    <property type="nucleotide sequence ID" value="NZ_CP117258.1"/>
</dbReference>
<dbReference type="AlphaFoldDB" id="A0AAF1KSX4"/>
<geneLocation type="plasmid" evidence="4 5">
    <name>unnamed1</name>
</geneLocation>
<dbReference type="PANTHER" id="PTHR32309:SF13">
    <property type="entry name" value="FERRIC ENTEROBACTIN TRANSPORT PROTEIN FEPE"/>
    <property type="match status" value="1"/>
</dbReference>
<dbReference type="InterPro" id="IPR050445">
    <property type="entry name" value="Bact_polysacc_biosynth/exp"/>
</dbReference>
<evidence type="ECO:0000256" key="2">
    <source>
        <dbReference type="SAM" id="Phobius"/>
    </source>
</evidence>
<proteinExistence type="predicted"/>
<evidence type="ECO:0000256" key="1">
    <source>
        <dbReference type="SAM" id="Coils"/>
    </source>
</evidence>
<evidence type="ECO:0000259" key="3">
    <source>
        <dbReference type="Pfam" id="PF13807"/>
    </source>
</evidence>
<reference evidence="5" key="2">
    <citation type="journal article" date="2023" name="MicrobiologyOpen">
        <title>Genomics of the tumorigenes clade of the family Rhizobiaceae and description of Rhizobium rhododendri sp. nov.</title>
        <authorList>
            <person name="Kuzmanovic N."/>
            <person name="diCenzo G.C."/>
            <person name="Bunk B."/>
            <person name="Sproeer C."/>
            <person name="Fruehling A."/>
            <person name="Neumann-Schaal M."/>
            <person name="Overmann J."/>
            <person name="Smalla K."/>
        </authorList>
    </citation>
    <scope>NUCLEOTIDE SEQUENCE [LARGE SCALE GENOMIC DNA]</scope>
    <source>
        <strain evidence="5">1078</strain>
        <plasmid evidence="5">unnamed1</plasmid>
    </source>
</reference>
<keyword evidence="2" id="KW-0472">Membrane</keyword>
<keyword evidence="2" id="KW-1133">Transmembrane helix</keyword>
<dbReference type="GO" id="GO:0005886">
    <property type="term" value="C:plasma membrane"/>
    <property type="evidence" value="ECO:0007669"/>
    <property type="project" value="TreeGrafter"/>
</dbReference>
<gene>
    <name evidence="4" type="ORF">PR017_24930</name>
</gene>
<dbReference type="Gene3D" id="3.40.50.300">
    <property type="entry name" value="P-loop containing nucleotide triphosphate hydrolases"/>
    <property type="match status" value="1"/>
</dbReference>
<name>A0AAF1KSX4_9HYPH</name>
<keyword evidence="5" id="KW-1185">Reference proteome</keyword>
<keyword evidence="2" id="KW-0812">Transmembrane</keyword>
<feature type="coiled-coil region" evidence="1">
    <location>
        <begin position="200"/>
        <end position="263"/>
    </location>
</feature>
<sequence length="730" mass="78261">MIDRRDMAEDRSIEAPASVERSGIVATIWRHRLLALAILTTVVLLSVVAAIVIPPRYLATGSVIVAEDDPATRTSDVWAQKQGDPADLESQIMIVRSSRLLKIALAQPGVYDEVIAECRNAGARCATLPADSQLLADTVAQHYAVAAVGRSRVLSISYNSALPATAMTLANALVTAYLDDQRSSQSNSREVAAKYLWQEIANLDTEIRDSLAKIEAFRQQNGLVQGSTAAISSEGLTNVSQQLAGAEQAKAQAQARLDAIKDTRNGQDASTMALENRTVADLRQQMATIGNQLAASNTVLGPRHPQRRMLEASMELLQKQLTGEIDRISANARKDYETTSSLVTALKAQTAKAKDNAADARSHEASIEGMVRDVEAKRQLYTQLYQRASELESERRSLNGGARLVSMAEMPTTPYFPKKMPMVAAGLALGLFLAGAGCVFWDRFRADLRPRGNSIRPFARTPREQVPEPVAVAAAPNPVVAAEKLPVIAALPASGLAEKPDETLLTMAWWSMLSAGFRQSVRQMAADLLETSGGRPLVFLPLGNGSRNAPFACLLAGQALVKGGLRVLMIECAPSSLEFAAAFELPADHPTLGDVLAGKIEPAACVSRTQTPGLDVIPGRLEDIERFATAKRQALTAMMDWAGQYDFVLLSGPALFDSRSNHVLAMLAAQLHIRAVVCADSGGETDKELDEASAVLAELGLLSVGALLLPSIGPDRRSADVPARLQRRSA</sequence>
<keyword evidence="4" id="KW-0614">Plasmid</keyword>
<protein>
    <submittedName>
        <fullName evidence="4">Exopolysaccharide transport family protein</fullName>
    </submittedName>
</protein>
<dbReference type="EMBL" id="CP117258">
    <property type="protein sequence ID" value="WFR98562.1"/>
    <property type="molecule type" value="Genomic_DNA"/>
</dbReference>
<dbReference type="KEGG" id="rtu:PR017_24930"/>
<evidence type="ECO:0000313" key="4">
    <source>
        <dbReference type="EMBL" id="WFR98562.1"/>
    </source>
</evidence>